<dbReference type="InterPro" id="IPR012312">
    <property type="entry name" value="Hemerythrin-like"/>
</dbReference>
<reference evidence="2 3" key="1">
    <citation type="submission" date="2019-05" db="EMBL/GenBank/DDBJ databases">
        <title>Sulfitobacter sabulilitoris sp. nov., isolated from a marine sand.</title>
        <authorList>
            <person name="Yoon J.-H."/>
        </authorList>
    </citation>
    <scope>NUCLEOTIDE SEQUENCE [LARGE SCALE GENOMIC DNA]</scope>
    <source>
        <strain evidence="2 3">HSMS-29</strain>
    </source>
</reference>
<comment type="caution">
    <text evidence="2">The sequence shown here is derived from an EMBL/GenBank/DDBJ whole genome shotgun (WGS) entry which is preliminary data.</text>
</comment>
<organism evidence="2 3">
    <name type="scientific">Sulfitobacter sabulilitoris</name>
    <dbReference type="NCBI Taxonomy" id="2562655"/>
    <lineage>
        <taxon>Bacteria</taxon>
        <taxon>Pseudomonadati</taxon>
        <taxon>Pseudomonadota</taxon>
        <taxon>Alphaproteobacteria</taxon>
        <taxon>Rhodobacterales</taxon>
        <taxon>Roseobacteraceae</taxon>
        <taxon>Sulfitobacter</taxon>
    </lineage>
</organism>
<keyword evidence="3" id="KW-1185">Reference proteome</keyword>
<dbReference type="Proteomes" id="UP000309550">
    <property type="component" value="Unassembled WGS sequence"/>
</dbReference>
<dbReference type="EMBL" id="VANS01000004">
    <property type="protein sequence ID" value="TMM51334.1"/>
    <property type="molecule type" value="Genomic_DNA"/>
</dbReference>
<evidence type="ECO:0000259" key="1">
    <source>
        <dbReference type="Pfam" id="PF01814"/>
    </source>
</evidence>
<dbReference type="RefSeq" id="WP_138663293.1">
    <property type="nucleotide sequence ID" value="NZ_VANS01000004.1"/>
</dbReference>
<feature type="domain" description="Hemerythrin-like" evidence="1">
    <location>
        <begin position="43"/>
        <end position="181"/>
    </location>
</feature>
<evidence type="ECO:0000313" key="3">
    <source>
        <dbReference type="Proteomes" id="UP000309550"/>
    </source>
</evidence>
<protein>
    <submittedName>
        <fullName evidence="2">Hemerythrin domain-containing protein</fullName>
    </submittedName>
</protein>
<dbReference type="Gene3D" id="1.20.120.520">
    <property type="entry name" value="nmb1532 protein domain like"/>
    <property type="match status" value="1"/>
</dbReference>
<sequence length="189" mass="21660">MAAQATPPDLDLTRRDGLPDALRVLSEAYPRQTWRGHENFNEMIRFWVDRHMMFRQLSEILRKDVERYLDGETAFDDYAPRLSHYGATLLNELHGHHHIEDHHYFPRLIQLDARLEKGFDLLEADHGAMDGLLHEMAEGANMVLEGGANGAAAGPFLERLQRFSGLLERHLTDEEEIVVPVVLHTGFRG</sequence>
<gene>
    <name evidence="2" type="ORF">FDT80_14980</name>
</gene>
<dbReference type="Pfam" id="PF01814">
    <property type="entry name" value="Hemerythrin"/>
    <property type="match status" value="1"/>
</dbReference>
<accession>A0A5S3PHS6</accession>
<dbReference type="OrthoDB" id="6077989at2"/>
<evidence type="ECO:0000313" key="2">
    <source>
        <dbReference type="EMBL" id="TMM51334.1"/>
    </source>
</evidence>
<dbReference type="AlphaFoldDB" id="A0A5S3PHS6"/>
<name>A0A5S3PHS6_9RHOB</name>
<proteinExistence type="predicted"/>